<dbReference type="Proteomes" id="UP000298663">
    <property type="component" value="Unassembled WGS sequence"/>
</dbReference>
<evidence type="ECO:0000256" key="3">
    <source>
        <dbReference type="ARBA" id="ARBA00009077"/>
    </source>
</evidence>
<dbReference type="PANTHER" id="PTHR11808">
    <property type="entry name" value="TRANS-SULFURATION ENZYME FAMILY MEMBER"/>
    <property type="match status" value="1"/>
</dbReference>
<comment type="cofactor">
    <cofactor evidence="1 8">
        <name>pyridoxal 5'-phosphate</name>
        <dbReference type="ChEBI" id="CHEBI:597326"/>
    </cofactor>
</comment>
<evidence type="ECO:0000313" key="11">
    <source>
        <dbReference type="Proteomes" id="UP000298663"/>
    </source>
</evidence>
<keyword evidence="6" id="KW-0198">Cysteine biosynthesis</keyword>
<dbReference type="GO" id="GO:0004123">
    <property type="term" value="F:cystathionine gamma-lyase activity"/>
    <property type="evidence" value="ECO:0007669"/>
    <property type="project" value="TreeGrafter"/>
</dbReference>
<evidence type="ECO:0000256" key="1">
    <source>
        <dbReference type="ARBA" id="ARBA00001933"/>
    </source>
</evidence>
<dbReference type="OrthoDB" id="3512640at2759"/>
<evidence type="ECO:0000256" key="5">
    <source>
        <dbReference type="ARBA" id="ARBA00022898"/>
    </source>
</evidence>
<keyword evidence="5 8" id="KW-0663">Pyridoxal phosphate</keyword>
<sequence>MHSMTKYLNGHNDVLIGEKDEKNDEKLHDLIRFCHVAMGTVPSPFDGYLANRGLKTLPIRMEKRMENALAIIQLLESHPAIEHVSYPALPSSTARNLQKADDRNERNDRLPPQGKTPKHEDLFEQFEGGFSAGNLFLRRPIFIAWC</sequence>
<evidence type="ECO:0000256" key="7">
    <source>
        <dbReference type="ARBA" id="ARBA00029853"/>
    </source>
</evidence>
<name>A0A4U5NGL9_STECR</name>
<keyword evidence="6" id="KW-0028">Amino-acid biosynthesis</keyword>
<dbReference type="Gene3D" id="3.40.640.10">
    <property type="entry name" value="Type I PLP-dependent aspartate aminotransferase-like (Major domain)"/>
    <property type="match status" value="1"/>
</dbReference>
<dbReference type="InterPro" id="IPR015421">
    <property type="entry name" value="PyrdxlP-dep_Trfase_major"/>
</dbReference>
<dbReference type="EMBL" id="AZBU02000004">
    <property type="protein sequence ID" value="TKR81984.1"/>
    <property type="molecule type" value="Genomic_DNA"/>
</dbReference>
<protein>
    <recommendedName>
        <fullName evidence="4">cystathionine gamma-lyase</fullName>
        <ecNumber evidence="4">4.4.1.1</ecNumber>
    </recommendedName>
    <alternativeName>
        <fullName evidence="7">Gamma-cystathionase</fullName>
    </alternativeName>
</protein>
<dbReference type="STRING" id="34508.A0A4U5NGL9"/>
<dbReference type="AlphaFoldDB" id="A0A4U5NGL9"/>
<dbReference type="GO" id="GO:0005737">
    <property type="term" value="C:cytoplasm"/>
    <property type="evidence" value="ECO:0007669"/>
    <property type="project" value="TreeGrafter"/>
</dbReference>
<evidence type="ECO:0000313" key="10">
    <source>
        <dbReference type="EMBL" id="TKR81984.1"/>
    </source>
</evidence>
<dbReference type="Pfam" id="PF01053">
    <property type="entry name" value="Cys_Met_Meta_PP"/>
    <property type="match status" value="1"/>
</dbReference>
<dbReference type="GO" id="GO:0030170">
    <property type="term" value="F:pyridoxal phosphate binding"/>
    <property type="evidence" value="ECO:0007669"/>
    <property type="project" value="InterPro"/>
</dbReference>
<dbReference type="GO" id="GO:0019343">
    <property type="term" value="P:cysteine biosynthetic process via cystathionine"/>
    <property type="evidence" value="ECO:0007669"/>
    <property type="project" value="TreeGrafter"/>
</dbReference>
<dbReference type="EC" id="4.4.1.1" evidence="4"/>
<dbReference type="SUPFAM" id="SSF53383">
    <property type="entry name" value="PLP-dependent transferases"/>
    <property type="match status" value="1"/>
</dbReference>
<dbReference type="InterPro" id="IPR000277">
    <property type="entry name" value="Cys/Met-Metab_PyrdxlP-dep_enz"/>
</dbReference>
<accession>A0A4U5NGL9</accession>
<evidence type="ECO:0000256" key="2">
    <source>
        <dbReference type="ARBA" id="ARBA00005038"/>
    </source>
</evidence>
<dbReference type="Gene3D" id="3.90.1150.10">
    <property type="entry name" value="Aspartate Aminotransferase, domain 1"/>
    <property type="match status" value="1"/>
</dbReference>
<keyword evidence="11" id="KW-1185">Reference proteome</keyword>
<dbReference type="UniPathway" id="UPA00136">
    <property type="reaction ID" value="UER00202"/>
</dbReference>
<comment type="pathway">
    <text evidence="2">Amino-acid biosynthesis; L-cysteine biosynthesis; L-cysteine from L-homocysteine and L-serine: step 2/2.</text>
</comment>
<reference evidence="10 11" key="2">
    <citation type="journal article" date="2019" name="G3 (Bethesda)">
        <title>Hybrid Assembly of the Genome of the Entomopathogenic Nematode Steinernema carpocapsae Identifies the X-Chromosome.</title>
        <authorList>
            <person name="Serra L."/>
            <person name="Macchietto M."/>
            <person name="Macias-Munoz A."/>
            <person name="McGill C.J."/>
            <person name="Rodriguez I.M."/>
            <person name="Rodriguez B."/>
            <person name="Murad R."/>
            <person name="Mortazavi A."/>
        </authorList>
    </citation>
    <scope>NUCLEOTIDE SEQUENCE [LARGE SCALE GENOMIC DNA]</scope>
    <source>
        <strain evidence="10 11">ALL</strain>
    </source>
</reference>
<dbReference type="InterPro" id="IPR015422">
    <property type="entry name" value="PyrdxlP-dep_Trfase_small"/>
</dbReference>
<evidence type="ECO:0000256" key="6">
    <source>
        <dbReference type="ARBA" id="ARBA00023192"/>
    </source>
</evidence>
<dbReference type="PANTHER" id="PTHR11808:SF15">
    <property type="entry name" value="CYSTATHIONINE GAMMA-LYASE"/>
    <property type="match status" value="1"/>
</dbReference>
<reference evidence="10 11" key="1">
    <citation type="journal article" date="2015" name="Genome Biol.">
        <title>Comparative genomics of Steinernema reveals deeply conserved gene regulatory networks.</title>
        <authorList>
            <person name="Dillman A.R."/>
            <person name="Macchietto M."/>
            <person name="Porter C.F."/>
            <person name="Rogers A."/>
            <person name="Williams B."/>
            <person name="Antoshechkin I."/>
            <person name="Lee M.M."/>
            <person name="Goodwin Z."/>
            <person name="Lu X."/>
            <person name="Lewis E.E."/>
            <person name="Goodrich-Blair H."/>
            <person name="Stock S.P."/>
            <person name="Adams B.J."/>
            <person name="Sternberg P.W."/>
            <person name="Mortazavi A."/>
        </authorList>
    </citation>
    <scope>NUCLEOTIDE SEQUENCE [LARGE SCALE GENOMIC DNA]</scope>
    <source>
        <strain evidence="10 11">ALL</strain>
    </source>
</reference>
<proteinExistence type="inferred from homology"/>
<comment type="caution">
    <text evidence="10">The sequence shown here is derived from an EMBL/GenBank/DDBJ whole genome shotgun (WGS) entry which is preliminary data.</text>
</comment>
<dbReference type="GO" id="GO:0019346">
    <property type="term" value="P:transsulfuration"/>
    <property type="evidence" value="ECO:0007669"/>
    <property type="project" value="InterPro"/>
</dbReference>
<evidence type="ECO:0000256" key="9">
    <source>
        <dbReference type="SAM" id="MobiDB-lite"/>
    </source>
</evidence>
<feature type="compositionally biased region" description="Basic and acidic residues" evidence="9">
    <location>
        <begin position="98"/>
        <end position="109"/>
    </location>
</feature>
<evidence type="ECO:0000256" key="4">
    <source>
        <dbReference type="ARBA" id="ARBA00012085"/>
    </source>
</evidence>
<comment type="similarity">
    <text evidence="3 8">Belongs to the trans-sulfuration enzymes family.</text>
</comment>
<organism evidence="10 11">
    <name type="scientific">Steinernema carpocapsae</name>
    <name type="common">Entomopathogenic nematode</name>
    <dbReference type="NCBI Taxonomy" id="34508"/>
    <lineage>
        <taxon>Eukaryota</taxon>
        <taxon>Metazoa</taxon>
        <taxon>Ecdysozoa</taxon>
        <taxon>Nematoda</taxon>
        <taxon>Chromadorea</taxon>
        <taxon>Rhabditida</taxon>
        <taxon>Tylenchina</taxon>
        <taxon>Panagrolaimomorpha</taxon>
        <taxon>Strongyloidoidea</taxon>
        <taxon>Steinernematidae</taxon>
        <taxon>Steinernema</taxon>
    </lineage>
</organism>
<evidence type="ECO:0000256" key="8">
    <source>
        <dbReference type="RuleBase" id="RU362118"/>
    </source>
</evidence>
<feature type="region of interest" description="Disordered" evidence="9">
    <location>
        <begin position="92"/>
        <end position="119"/>
    </location>
</feature>
<dbReference type="InterPro" id="IPR015424">
    <property type="entry name" value="PyrdxlP-dep_Trfase"/>
</dbReference>
<gene>
    <name evidence="10" type="ORF">L596_015772</name>
</gene>